<reference evidence="1" key="3">
    <citation type="submission" date="2021-05" db="UniProtKB">
        <authorList>
            <consortium name="EnsemblPlants"/>
        </authorList>
    </citation>
    <scope>IDENTIFICATION</scope>
    <source>
        <strain evidence="1">cv. B73</strain>
    </source>
</reference>
<name>A0A804REG1_MAIZE</name>
<dbReference type="AlphaFoldDB" id="A0A804REG1"/>
<proteinExistence type="predicted"/>
<dbReference type="Gramene" id="Zm00001eb411870_T001">
    <property type="protein sequence ID" value="Zm00001eb411870_P001"/>
    <property type="gene ID" value="Zm00001eb411870"/>
</dbReference>
<accession>A0A804REG1</accession>
<reference evidence="2" key="1">
    <citation type="journal article" date="2009" name="Science">
        <title>The B73 maize genome: complexity, diversity, and dynamics.</title>
        <authorList>
            <person name="Schnable P.S."/>
            <person name="Ware D."/>
            <person name="Fulton R.S."/>
            <person name="Stein J.C."/>
            <person name="Wei F."/>
            <person name="Pasternak S."/>
            <person name="Liang C."/>
            <person name="Zhang J."/>
            <person name="Fulton L."/>
            <person name="Graves T.A."/>
            <person name="Minx P."/>
            <person name="Reily A.D."/>
            <person name="Courtney L."/>
            <person name="Kruchowski S.S."/>
            <person name="Tomlinson C."/>
            <person name="Strong C."/>
            <person name="Delehaunty K."/>
            <person name="Fronick C."/>
            <person name="Courtney B."/>
            <person name="Rock S.M."/>
            <person name="Belter E."/>
            <person name="Du F."/>
            <person name="Kim K."/>
            <person name="Abbott R.M."/>
            <person name="Cotton M."/>
            <person name="Levy A."/>
            <person name="Marchetto P."/>
            <person name="Ochoa K."/>
            <person name="Jackson S.M."/>
            <person name="Gillam B."/>
            <person name="Chen W."/>
            <person name="Yan L."/>
            <person name="Higginbotham J."/>
            <person name="Cardenas M."/>
            <person name="Waligorski J."/>
            <person name="Applebaum E."/>
            <person name="Phelps L."/>
            <person name="Falcone J."/>
            <person name="Kanchi K."/>
            <person name="Thane T."/>
            <person name="Scimone A."/>
            <person name="Thane N."/>
            <person name="Henke J."/>
            <person name="Wang T."/>
            <person name="Ruppert J."/>
            <person name="Shah N."/>
            <person name="Rotter K."/>
            <person name="Hodges J."/>
            <person name="Ingenthron E."/>
            <person name="Cordes M."/>
            <person name="Kohlberg S."/>
            <person name="Sgro J."/>
            <person name="Delgado B."/>
            <person name="Mead K."/>
            <person name="Chinwalla A."/>
            <person name="Leonard S."/>
            <person name="Crouse K."/>
            <person name="Collura K."/>
            <person name="Kudrna D."/>
            <person name="Currie J."/>
            <person name="He R."/>
            <person name="Angelova A."/>
            <person name="Rajasekar S."/>
            <person name="Mueller T."/>
            <person name="Lomeli R."/>
            <person name="Scara G."/>
            <person name="Ko A."/>
            <person name="Delaney K."/>
            <person name="Wissotski M."/>
            <person name="Lopez G."/>
            <person name="Campos D."/>
            <person name="Braidotti M."/>
            <person name="Ashley E."/>
            <person name="Golser W."/>
            <person name="Kim H."/>
            <person name="Lee S."/>
            <person name="Lin J."/>
            <person name="Dujmic Z."/>
            <person name="Kim W."/>
            <person name="Talag J."/>
            <person name="Zuccolo A."/>
            <person name="Fan C."/>
            <person name="Sebastian A."/>
            <person name="Kramer M."/>
            <person name="Spiegel L."/>
            <person name="Nascimento L."/>
            <person name="Zutavern T."/>
            <person name="Miller B."/>
            <person name="Ambroise C."/>
            <person name="Muller S."/>
            <person name="Spooner W."/>
            <person name="Narechania A."/>
            <person name="Ren L."/>
            <person name="Wei S."/>
            <person name="Kumari S."/>
            <person name="Faga B."/>
            <person name="Levy M.J."/>
            <person name="McMahan L."/>
            <person name="Van Buren P."/>
            <person name="Vaughn M.W."/>
            <person name="Ying K."/>
            <person name="Yeh C.-T."/>
            <person name="Emrich S.J."/>
            <person name="Jia Y."/>
            <person name="Kalyanaraman A."/>
            <person name="Hsia A.-P."/>
            <person name="Barbazuk W.B."/>
            <person name="Baucom R.S."/>
            <person name="Brutnell T.P."/>
            <person name="Carpita N.C."/>
            <person name="Chaparro C."/>
            <person name="Chia J.-M."/>
            <person name="Deragon J.-M."/>
            <person name="Estill J.C."/>
            <person name="Fu Y."/>
            <person name="Jeddeloh J.A."/>
            <person name="Han Y."/>
            <person name="Lee H."/>
            <person name="Li P."/>
            <person name="Lisch D.R."/>
            <person name="Liu S."/>
            <person name="Liu Z."/>
            <person name="Nagel D.H."/>
            <person name="McCann M.C."/>
            <person name="SanMiguel P."/>
            <person name="Myers A.M."/>
            <person name="Nettleton D."/>
            <person name="Nguyen J."/>
            <person name="Penning B.W."/>
            <person name="Ponnala L."/>
            <person name="Schneider K.L."/>
            <person name="Schwartz D.C."/>
            <person name="Sharma A."/>
            <person name="Soderlund C."/>
            <person name="Springer N.M."/>
            <person name="Sun Q."/>
            <person name="Wang H."/>
            <person name="Waterman M."/>
            <person name="Westerman R."/>
            <person name="Wolfgruber T.K."/>
            <person name="Yang L."/>
            <person name="Yu Y."/>
            <person name="Zhang L."/>
            <person name="Zhou S."/>
            <person name="Zhu Q."/>
            <person name="Bennetzen J.L."/>
            <person name="Dawe R.K."/>
            <person name="Jiang J."/>
            <person name="Jiang N."/>
            <person name="Presting G.G."/>
            <person name="Wessler S.R."/>
            <person name="Aluru S."/>
            <person name="Martienssen R.A."/>
            <person name="Clifton S.W."/>
            <person name="McCombie W.R."/>
            <person name="Wing R.A."/>
            <person name="Wilson R.K."/>
        </authorList>
    </citation>
    <scope>NUCLEOTIDE SEQUENCE [LARGE SCALE GENOMIC DNA]</scope>
    <source>
        <strain evidence="2">cv. B73</strain>
    </source>
</reference>
<reference evidence="1" key="2">
    <citation type="submission" date="2019-07" db="EMBL/GenBank/DDBJ databases">
        <authorList>
            <person name="Seetharam A."/>
            <person name="Woodhouse M."/>
            <person name="Cannon E."/>
        </authorList>
    </citation>
    <scope>NUCLEOTIDE SEQUENCE [LARGE SCALE GENOMIC DNA]</scope>
    <source>
        <strain evidence="1">cv. B73</strain>
    </source>
</reference>
<evidence type="ECO:0000313" key="1">
    <source>
        <dbReference type="EnsemblPlants" id="Zm00001eb411870_P001"/>
    </source>
</evidence>
<evidence type="ECO:0000313" key="2">
    <source>
        <dbReference type="Proteomes" id="UP000007305"/>
    </source>
</evidence>
<keyword evidence="2" id="KW-1185">Reference proteome</keyword>
<protein>
    <submittedName>
        <fullName evidence="1">Uncharacterized protein</fullName>
    </submittedName>
</protein>
<dbReference type="Proteomes" id="UP000007305">
    <property type="component" value="Chromosome 10"/>
</dbReference>
<organism evidence="1 2">
    <name type="scientific">Zea mays</name>
    <name type="common">Maize</name>
    <dbReference type="NCBI Taxonomy" id="4577"/>
    <lineage>
        <taxon>Eukaryota</taxon>
        <taxon>Viridiplantae</taxon>
        <taxon>Streptophyta</taxon>
        <taxon>Embryophyta</taxon>
        <taxon>Tracheophyta</taxon>
        <taxon>Spermatophyta</taxon>
        <taxon>Magnoliopsida</taxon>
        <taxon>Liliopsida</taxon>
        <taxon>Poales</taxon>
        <taxon>Poaceae</taxon>
        <taxon>PACMAD clade</taxon>
        <taxon>Panicoideae</taxon>
        <taxon>Andropogonodae</taxon>
        <taxon>Andropogoneae</taxon>
        <taxon>Tripsacinae</taxon>
        <taxon>Zea</taxon>
    </lineage>
</organism>
<dbReference type="InParanoid" id="A0A804REG1"/>
<dbReference type="EnsemblPlants" id="Zm00001eb411870_T001">
    <property type="protein sequence ID" value="Zm00001eb411870_P001"/>
    <property type="gene ID" value="Zm00001eb411870"/>
</dbReference>
<sequence>MLILVIKMPMSPPPSLSCLPLCWLAGSTVRRATVCAVLKRSHHHRASLRRCSPGIRSTSPPWDLPRLQTVFAAAQPSSTSTLSTKPLALQPRRVTILQALSSTHLGEGHRPLFHCALGISFLVHTDTTLWSCALHRTLRHLPLFVTSGLCRHPYFVGCQLCWLCSTSSHVTIVPFIRSKVRPPSFDLQ</sequence>